<keyword evidence="3 10" id="KW-0328">Glycosyltransferase</keyword>
<reference evidence="10 11" key="1">
    <citation type="submission" date="2024-06" db="EMBL/GenBank/DDBJ databases">
        <title>Thioclava kandeliae sp. nov. from a rhizosphere soil sample of Kandelia candel in a mangrove.</title>
        <authorList>
            <person name="Mu T."/>
        </authorList>
    </citation>
    <scope>NUCLEOTIDE SEQUENCE [LARGE SCALE GENOMIC DNA]</scope>
    <source>
        <strain evidence="10 11">CPCC 100088</strain>
    </source>
</reference>
<keyword evidence="4 10" id="KW-0808">Transferase</keyword>
<keyword evidence="6 8" id="KW-1133">Transmembrane helix</keyword>
<feature type="transmembrane region" description="Helical" evidence="8">
    <location>
        <begin position="12"/>
        <end position="33"/>
    </location>
</feature>
<feature type="transmembrane region" description="Helical" evidence="8">
    <location>
        <begin position="304"/>
        <end position="323"/>
    </location>
</feature>
<dbReference type="Proteomes" id="UP001438953">
    <property type="component" value="Unassembled WGS sequence"/>
</dbReference>
<evidence type="ECO:0000256" key="7">
    <source>
        <dbReference type="ARBA" id="ARBA00023136"/>
    </source>
</evidence>
<feature type="transmembrane region" description="Helical" evidence="8">
    <location>
        <begin position="278"/>
        <end position="298"/>
    </location>
</feature>
<name>A0ABV1SKA8_9RHOB</name>
<dbReference type="RefSeq" id="WP_350938634.1">
    <property type="nucleotide sequence ID" value="NZ_JAYWLC010000017.1"/>
</dbReference>
<feature type="transmembrane region" description="Helical" evidence="8">
    <location>
        <begin position="330"/>
        <end position="352"/>
    </location>
</feature>
<evidence type="ECO:0000256" key="6">
    <source>
        <dbReference type="ARBA" id="ARBA00022989"/>
    </source>
</evidence>
<dbReference type="PANTHER" id="PTHR33908:SF11">
    <property type="entry name" value="MEMBRANE PROTEIN"/>
    <property type="match status" value="1"/>
</dbReference>
<accession>A0ABV1SKA8</accession>
<protein>
    <submittedName>
        <fullName evidence="10">Glycosyltransferase family 39 protein</fullName>
        <ecNumber evidence="10">2.4.-.-</ecNumber>
    </submittedName>
</protein>
<keyword evidence="11" id="KW-1185">Reference proteome</keyword>
<gene>
    <name evidence="10" type="ORF">VSX56_16335</name>
</gene>
<evidence type="ECO:0000256" key="2">
    <source>
        <dbReference type="ARBA" id="ARBA00022475"/>
    </source>
</evidence>
<dbReference type="EC" id="2.4.-.-" evidence="10"/>
<keyword evidence="7 8" id="KW-0472">Membrane</keyword>
<feature type="transmembrane region" description="Helical" evidence="8">
    <location>
        <begin position="160"/>
        <end position="189"/>
    </location>
</feature>
<sequence>MRNVVGTPERGWLPQAFAVVALVTALRLIALVFNKAELFVDETQYWFWGQNFDFGYYSKPPLIGWLIRAVTDLAGSSNPFWVRMPGSVLHGITALVLGLTAARLFDARTAFWTALTYVTLPFVALGSLLISTDTVMAPFFAGAILFFVKTCQTRGAGSAVLAGLCTGAGFMAKYAAIYLIPGALLAALFLRDFRPGWRNAVLMLVAFGLMIAPNVIWNLTHDLTTVEHTMDNAGWVRTGAHLNWSSLGTFFASQFGVFGPVAMVALLWGYLRGGTSARAGLAFLSVPALAVVLVQALLDRAYANWAVGTYFAGTILAVSVLGPRMRRISLAINLIPCILLPLLTVLAPWPVIDGKPLLQRYLGRAELSHAALAIGHETGLPVVSENRDILADLFYQNRNGDVPVYAVPPKGRPGSYYEQMFPMPAGLGQVVLVDRDLPEGCSPSETRDLPRGGYWTRYDVKAWTVNAECLYAH</sequence>
<dbReference type="InterPro" id="IPR038731">
    <property type="entry name" value="RgtA/B/C-like"/>
</dbReference>
<feature type="transmembrane region" description="Helical" evidence="8">
    <location>
        <begin position="117"/>
        <end position="148"/>
    </location>
</feature>
<keyword evidence="5 8" id="KW-0812">Transmembrane</keyword>
<evidence type="ECO:0000256" key="8">
    <source>
        <dbReference type="SAM" id="Phobius"/>
    </source>
</evidence>
<feature type="transmembrane region" description="Helical" evidence="8">
    <location>
        <begin position="251"/>
        <end position="271"/>
    </location>
</feature>
<evidence type="ECO:0000256" key="4">
    <source>
        <dbReference type="ARBA" id="ARBA00022679"/>
    </source>
</evidence>
<dbReference type="GO" id="GO:0016757">
    <property type="term" value="F:glycosyltransferase activity"/>
    <property type="evidence" value="ECO:0007669"/>
    <property type="project" value="UniProtKB-KW"/>
</dbReference>
<feature type="transmembrane region" description="Helical" evidence="8">
    <location>
        <begin position="201"/>
        <end position="220"/>
    </location>
</feature>
<dbReference type="PANTHER" id="PTHR33908">
    <property type="entry name" value="MANNOSYLTRANSFERASE YKCB-RELATED"/>
    <property type="match status" value="1"/>
</dbReference>
<dbReference type="InterPro" id="IPR050297">
    <property type="entry name" value="LipidA_mod_glycosyltrf_83"/>
</dbReference>
<comment type="caution">
    <text evidence="10">The sequence shown here is derived from an EMBL/GenBank/DDBJ whole genome shotgun (WGS) entry which is preliminary data.</text>
</comment>
<keyword evidence="2" id="KW-1003">Cell membrane</keyword>
<feature type="domain" description="Glycosyltransferase RgtA/B/C/D-like" evidence="9">
    <location>
        <begin position="58"/>
        <end position="217"/>
    </location>
</feature>
<dbReference type="EMBL" id="JAYWLC010000017">
    <property type="protein sequence ID" value="MER5173338.1"/>
    <property type="molecule type" value="Genomic_DNA"/>
</dbReference>
<evidence type="ECO:0000313" key="11">
    <source>
        <dbReference type="Proteomes" id="UP001438953"/>
    </source>
</evidence>
<evidence type="ECO:0000256" key="5">
    <source>
        <dbReference type="ARBA" id="ARBA00022692"/>
    </source>
</evidence>
<evidence type="ECO:0000256" key="1">
    <source>
        <dbReference type="ARBA" id="ARBA00004651"/>
    </source>
</evidence>
<evidence type="ECO:0000259" key="9">
    <source>
        <dbReference type="Pfam" id="PF13231"/>
    </source>
</evidence>
<organism evidence="10 11">
    <name type="scientific">Thioclava kandeliae</name>
    <dbReference type="NCBI Taxonomy" id="3070818"/>
    <lineage>
        <taxon>Bacteria</taxon>
        <taxon>Pseudomonadati</taxon>
        <taxon>Pseudomonadota</taxon>
        <taxon>Alphaproteobacteria</taxon>
        <taxon>Rhodobacterales</taxon>
        <taxon>Paracoccaceae</taxon>
        <taxon>Thioclava</taxon>
    </lineage>
</organism>
<evidence type="ECO:0000256" key="3">
    <source>
        <dbReference type="ARBA" id="ARBA00022676"/>
    </source>
</evidence>
<evidence type="ECO:0000313" key="10">
    <source>
        <dbReference type="EMBL" id="MER5173338.1"/>
    </source>
</evidence>
<dbReference type="Pfam" id="PF13231">
    <property type="entry name" value="PMT_2"/>
    <property type="match status" value="1"/>
</dbReference>
<comment type="subcellular location">
    <subcellularLocation>
        <location evidence="1">Cell membrane</location>
        <topology evidence="1">Multi-pass membrane protein</topology>
    </subcellularLocation>
</comment>
<feature type="transmembrane region" description="Helical" evidence="8">
    <location>
        <begin position="87"/>
        <end position="105"/>
    </location>
</feature>
<proteinExistence type="predicted"/>